<name>B9ZSM6_ANTMA</name>
<accession>B9ZSM6</accession>
<evidence type="ECO:0000256" key="1">
    <source>
        <dbReference type="SAM" id="MobiDB-lite"/>
    </source>
</evidence>
<dbReference type="Pfam" id="PF13963">
    <property type="entry name" value="Transpos_assoc"/>
    <property type="match status" value="1"/>
</dbReference>
<proteinExistence type="predicted"/>
<dbReference type="Pfam" id="PF13952">
    <property type="entry name" value="DUF4216"/>
    <property type="match status" value="1"/>
</dbReference>
<dbReference type="Pfam" id="PF02992">
    <property type="entry name" value="Transposase_21"/>
    <property type="match status" value="1"/>
</dbReference>
<dbReference type="InterPro" id="IPR004242">
    <property type="entry name" value="Transposase_21"/>
</dbReference>
<feature type="domain" description="DUF4218" evidence="3">
    <location>
        <begin position="673"/>
        <end position="776"/>
    </location>
</feature>
<feature type="compositionally biased region" description="Basic and acidic residues" evidence="1">
    <location>
        <begin position="1080"/>
        <end position="1090"/>
    </location>
</feature>
<feature type="non-terminal residue" evidence="5">
    <location>
        <position position="1"/>
    </location>
</feature>
<dbReference type="AlphaFoldDB" id="B9ZSM6"/>
<feature type="region of interest" description="Disordered" evidence="1">
    <location>
        <begin position="1080"/>
        <end position="1108"/>
    </location>
</feature>
<dbReference type="InterPro" id="IPR025452">
    <property type="entry name" value="DUF4218"/>
</dbReference>
<gene>
    <name evidence="5" type="primary">tnpD</name>
</gene>
<dbReference type="EMBL" id="AM498638">
    <property type="protein sequence ID" value="CAM57450.2"/>
    <property type="molecule type" value="Genomic_DNA"/>
</dbReference>
<sequence length="1108" mass="129515">KALNLHIHVDLQQLRHQEIILTMYNNEDRSWMYDRLDHNRNLTSHFEEGVSRFLEFAFSQTQLLNRGQAKCPCIRCCNSKNGKWENIQEHLYKWGFVPQYYVWFAHGEDDMSYEPPTTYFGESSSHHDNVGGRYREMVEDVFGASPTTQITIRLNTKKNPTILCKITNFGCEKIIQHAHTLLSPADRHKLPDSMYSVKRFMRKLGLGYKTFDVCVNNCFLYYGEFESDSWTACPECGESRYEPSEIKKKFIARKKLWYLPLTPRLQRLYMSRNTAEHMTWHTKCRRDNDVMIHPASGEAWKSFDATYPDFAAELRNVRVGICTDGFNPYRNSSTPYSCWPVFVTPYNLPPDLCMRQEYIFLSLLISGPKSPGKNIDVLLRPLIDELKMLWDSGVQTYDSHRRENFLMRVAVMWTISDYPGYGMLSQWSTHGRLSCPYCMENTKSFQLKHGRKTSFFDCHRRFLPIDHPWRMNTNDFLKGRIETDAPLLRRLGCEMKRHIELLQDIDFGTSRDHIEGFGKEHNWCHKSIFWELPYWEKNLLRHNLDVMHCEKNFFDNIKNTVMDDPDKTKDNMNARRDLQLLTNRRTLFLQTGRDGKLYKRKAVYCLSKEQKIKVLEWLRGLRFPDGYASNISRCVQMQHLRLAGMKSHDCHVFILMPIAFRDFFPDSVWGPLVEVLQSTIVVTMCKLEKIFPPSFFDSNEHLAIHLPWEAKVGGPVQYRWMYPFERRMFELKRDAGNKARVEASICEAYVMGEIANFSSHYFEYGIETRANRLNRNEVEMDQNNNESTISIFQKRGKALGRGRTKHLTLAEHQAAERYILLNCPEVDCWLRLFDEEMCMGVPENEIESRRNSYFVEWFKEAVYSGRYDVDPQIRGLAYGPLLVARSYKGYTVNGFRFHTLSYGTGRKTMNSGVFVKASIGDPSETNFYGMLQEVLELDYWGSGHLQNVTLFKCDWFDIYHGMTTHPTYGLVDINPGKRLSTGTSEPFILASQAKQVYYTTYPSQQSARRRGWWAVCTTRARYVVDTTSVFVSTTTNVYQDIGNSLNRRVDDINANDNGMQLPSDEFVCVEDNSNAQVRNEVVEQDDRGEYDGEEDVLDCDDEDDPDYM</sequence>
<evidence type="ECO:0000313" key="5">
    <source>
        <dbReference type="EMBL" id="CAM57450.2"/>
    </source>
</evidence>
<reference evidence="5" key="1">
    <citation type="submission" date="2007-03" db="EMBL/GenBank/DDBJ databases">
        <title>ROSINA (RSI) is part of a CACTA transposable element, TamRSI, and links flower development to transposon activity.</title>
        <authorList>
            <person name="Roccaro M."/>
            <person name="Li Y."/>
            <person name="Sommer H."/>
            <person name="Saedler H."/>
        </authorList>
    </citation>
    <scope>NUCLEOTIDE SEQUENCE</scope>
</reference>
<dbReference type="InterPro" id="IPR029480">
    <property type="entry name" value="Transpos_assoc"/>
</dbReference>
<organism evidence="5">
    <name type="scientific">Antirrhinum majus</name>
    <name type="common">Garden snapdragon</name>
    <dbReference type="NCBI Taxonomy" id="4151"/>
    <lineage>
        <taxon>Eukaryota</taxon>
        <taxon>Viridiplantae</taxon>
        <taxon>Streptophyta</taxon>
        <taxon>Embryophyta</taxon>
        <taxon>Tracheophyta</taxon>
        <taxon>Spermatophyta</taxon>
        <taxon>Magnoliopsida</taxon>
        <taxon>eudicotyledons</taxon>
        <taxon>Gunneridae</taxon>
        <taxon>Pentapetalae</taxon>
        <taxon>asterids</taxon>
        <taxon>lamiids</taxon>
        <taxon>Lamiales</taxon>
        <taxon>Plantaginaceae</taxon>
        <taxon>Antirrhineae</taxon>
        <taxon>Antirrhinum</taxon>
    </lineage>
</organism>
<feature type="domain" description="DUF4216" evidence="2">
    <location>
        <begin position="936"/>
        <end position="1015"/>
    </location>
</feature>
<dbReference type="PANTHER" id="PTHR48258:SF4">
    <property type="entry name" value="DUF4216 DOMAIN-CONTAINING PROTEIN"/>
    <property type="match status" value="1"/>
</dbReference>
<feature type="domain" description="Transposase-associated" evidence="4">
    <location>
        <begin position="29"/>
        <end position="108"/>
    </location>
</feature>
<evidence type="ECO:0000259" key="4">
    <source>
        <dbReference type="Pfam" id="PF13963"/>
    </source>
</evidence>
<protein>
    <submittedName>
        <fullName evidence="5">Putative transposase</fullName>
    </submittedName>
</protein>
<evidence type="ECO:0000259" key="3">
    <source>
        <dbReference type="Pfam" id="PF13960"/>
    </source>
</evidence>
<evidence type="ECO:0000259" key="2">
    <source>
        <dbReference type="Pfam" id="PF13952"/>
    </source>
</evidence>
<dbReference type="PANTHER" id="PTHR48258">
    <property type="entry name" value="DUF4218 DOMAIN-CONTAINING PROTEIN-RELATED"/>
    <property type="match status" value="1"/>
</dbReference>
<dbReference type="Pfam" id="PF13960">
    <property type="entry name" value="DUF4218"/>
    <property type="match status" value="1"/>
</dbReference>
<dbReference type="InterPro" id="IPR025312">
    <property type="entry name" value="DUF4216"/>
</dbReference>
<feature type="compositionally biased region" description="Acidic residues" evidence="1">
    <location>
        <begin position="1091"/>
        <end position="1108"/>
    </location>
</feature>